<gene>
    <name evidence="6" type="primary">LOC102808351</name>
</gene>
<dbReference type="PANTHER" id="PTHR24171">
    <property type="entry name" value="ANKYRIN REPEAT DOMAIN-CONTAINING PROTEIN 39-RELATED"/>
    <property type="match status" value="1"/>
</dbReference>
<dbReference type="RefSeq" id="XP_006820362.1">
    <property type="nucleotide sequence ID" value="XM_006820299.1"/>
</dbReference>
<evidence type="ECO:0000313" key="5">
    <source>
        <dbReference type="Proteomes" id="UP000694865"/>
    </source>
</evidence>
<keyword evidence="1" id="KW-0677">Repeat</keyword>
<name>A0ABM0MK21_SACKO</name>
<dbReference type="CDD" id="cd03716">
    <property type="entry name" value="SOCS_ASB_like"/>
    <property type="match status" value="1"/>
</dbReference>
<dbReference type="InterPro" id="IPR036036">
    <property type="entry name" value="SOCS_box-like_dom_sf"/>
</dbReference>
<protein>
    <submittedName>
        <fullName evidence="6">Serine/threonine-protein phosphatase 6 regulatory ankyrin repeat subunit A-like</fullName>
    </submittedName>
</protein>
<organism evidence="5 6">
    <name type="scientific">Saccoglossus kowalevskii</name>
    <name type="common">Acorn worm</name>
    <dbReference type="NCBI Taxonomy" id="10224"/>
    <lineage>
        <taxon>Eukaryota</taxon>
        <taxon>Metazoa</taxon>
        <taxon>Hemichordata</taxon>
        <taxon>Enteropneusta</taxon>
        <taxon>Harrimaniidae</taxon>
        <taxon>Saccoglossus</taxon>
    </lineage>
</organism>
<evidence type="ECO:0000259" key="4">
    <source>
        <dbReference type="PROSITE" id="PS50225"/>
    </source>
</evidence>
<reference evidence="6" key="1">
    <citation type="submission" date="2025-08" db="UniProtKB">
        <authorList>
            <consortium name="RefSeq"/>
        </authorList>
    </citation>
    <scope>IDENTIFICATION</scope>
    <source>
        <tissue evidence="6">Testes</tissue>
    </source>
</reference>
<dbReference type="PROSITE" id="PS50297">
    <property type="entry name" value="ANK_REP_REGION"/>
    <property type="match status" value="1"/>
</dbReference>
<dbReference type="GeneID" id="102808351"/>
<accession>A0ABM0MK21</accession>
<sequence>MADAQLALSCVYDDSASMKSLLDSPFSPNMAISQSSVERCVNKTTSFLWQRIVSHFNLEKVTLLQLTSLYGSCHVMQVLLCRGACVNTAGNSQSQALCFAFLALEFKPPSPQRKIDYEKCLSMLLQAGADASVPALIRWPLLHRALDAELSSNILVSLIQNGADINGIDNRRMTVLHFAVVYDKNENIELLLELGADVNKQGPGGMTALSYAANFGKDAKCDRLKILYLHGGNPDITNNYGRTALHSACAGGVAEHIDYLTDKVTDINTMTQDGDTPLDLALKNICNFNLYCPGACVYNQEYSTLVGRCFMKLLNYGAKLNRMTIETTQSSIFFLPEVLCTMINSVTYIDLRGSDYTCPDATPTRYRKFYDIIFSLGGIPSTLSHLCRCQIRSYLRNQCHQSINKLNLPKRLKLYLLLEPSLSLDLD</sequence>
<dbReference type="SUPFAM" id="SSF158235">
    <property type="entry name" value="SOCS box-like"/>
    <property type="match status" value="1"/>
</dbReference>
<evidence type="ECO:0000256" key="1">
    <source>
        <dbReference type="ARBA" id="ARBA00022737"/>
    </source>
</evidence>
<dbReference type="PROSITE" id="PS50225">
    <property type="entry name" value="SOCS"/>
    <property type="match status" value="1"/>
</dbReference>
<evidence type="ECO:0000256" key="3">
    <source>
        <dbReference type="PROSITE-ProRule" id="PRU00023"/>
    </source>
</evidence>
<dbReference type="InterPro" id="IPR036770">
    <property type="entry name" value="Ankyrin_rpt-contain_sf"/>
</dbReference>
<keyword evidence="5" id="KW-1185">Reference proteome</keyword>
<dbReference type="InterPro" id="IPR001496">
    <property type="entry name" value="SOCS_box"/>
</dbReference>
<proteinExistence type="predicted"/>
<keyword evidence="2 3" id="KW-0040">ANK repeat</keyword>
<dbReference type="Gene3D" id="1.10.750.20">
    <property type="entry name" value="SOCS box"/>
    <property type="match status" value="1"/>
</dbReference>
<dbReference type="SMART" id="SM00969">
    <property type="entry name" value="SOCS_box"/>
    <property type="match status" value="1"/>
</dbReference>
<dbReference type="PROSITE" id="PS50088">
    <property type="entry name" value="ANK_REPEAT"/>
    <property type="match status" value="2"/>
</dbReference>
<dbReference type="Gene3D" id="1.25.40.20">
    <property type="entry name" value="Ankyrin repeat-containing domain"/>
    <property type="match status" value="1"/>
</dbReference>
<dbReference type="Proteomes" id="UP000694865">
    <property type="component" value="Unplaced"/>
</dbReference>
<dbReference type="SMART" id="SM00248">
    <property type="entry name" value="ANK"/>
    <property type="match status" value="7"/>
</dbReference>
<dbReference type="Pfam" id="PF12796">
    <property type="entry name" value="Ank_2"/>
    <property type="match status" value="2"/>
</dbReference>
<feature type="domain" description="SOCS box" evidence="4">
    <location>
        <begin position="380"/>
        <end position="416"/>
    </location>
</feature>
<dbReference type="Pfam" id="PF07525">
    <property type="entry name" value="SOCS_box"/>
    <property type="match status" value="1"/>
</dbReference>
<feature type="repeat" description="ANK" evidence="3">
    <location>
        <begin position="171"/>
        <end position="203"/>
    </location>
</feature>
<evidence type="ECO:0000313" key="6">
    <source>
        <dbReference type="RefSeq" id="XP_006820362.1"/>
    </source>
</evidence>
<dbReference type="SUPFAM" id="SSF48403">
    <property type="entry name" value="Ankyrin repeat"/>
    <property type="match status" value="1"/>
</dbReference>
<evidence type="ECO:0000256" key="2">
    <source>
        <dbReference type="ARBA" id="ARBA00023043"/>
    </source>
</evidence>
<dbReference type="InterPro" id="IPR002110">
    <property type="entry name" value="Ankyrin_rpt"/>
</dbReference>
<feature type="repeat" description="ANK" evidence="3">
    <location>
        <begin position="240"/>
        <end position="272"/>
    </location>
</feature>